<proteinExistence type="inferred from homology"/>
<evidence type="ECO:0000256" key="4">
    <source>
        <dbReference type="ARBA" id="ARBA00022989"/>
    </source>
</evidence>
<evidence type="ECO:0000313" key="7">
    <source>
        <dbReference type="EnsemblMetazoa" id="G21762.1:cds"/>
    </source>
</evidence>
<dbReference type="PANTHER" id="PTHR14948">
    <property type="entry name" value="NG5"/>
    <property type="match status" value="1"/>
</dbReference>
<protein>
    <submittedName>
        <fullName evidence="7">Uncharacterized protein</fullName>
    </submittedName>
</protein>
<name>A0A8W8K1U3_MAGGI</name>
<evidence type="ECO:0000256" key="2">
    <source>
        <dbReference type="ARBA" id="ARBA00006843"/>
    </source>
</evidence>
<dbReference type="PANTHER" id="PTHR14948:SF25">
    <property type="entry name" value="DUF4190 DOMAIN-CONTAINING PROTEIN"/>
    <property type="match status" value="1"/>
</dbReference>
<dbReference type="InterPro" id="IPR007593">
    <property type="entry name" value="CD225/Dispanin_fam"/>
</dbReference>
<evidence type="ECO:0000313" key="8">
    <source>
        <dbReference type="Proteomes" id="UP000005408"/>
    </source>
</evidence>
<keyword evidence="3 6" id="KW-0812">Transmembrane</keyword>
<dbReference type="Pfam" id="PF04505">
    <property type="entry name" value="CD225"/>
    <property type="match status" value="1"/>
</dbReference>
<dbReference type="AlphaFoldDB" id="A0A8W8K1U3"/>
<keyword evidence="8" id="KW-1185">Reference proteome</keyword>
<evidence type="ECO:0000256" key="3">
    <source>
        <dbReference type="ARBA" id="ARBA00022692"/>
    </source>
</evidence>
<evidence type="ECO:0000256" key="6">
    <source>
        <dbReference type="SAM" id="Phobius"/>
    </source>
</evidence>
<feature type="transmembrane region" description="Helical" evidence="6">
    <location>
        <begin position="116"/>
        <end position="137"/>
    </location>
</feature>
<comment type="similarity">
    <text evidence="2">Belongs to the CD225/Dispanin family.</text>
</comment>
<evidence type="ECO:0000256" key="5">
    <source>
        <dbReference type="ARBA" id="ARBA00023136"/>
    </source>
</evidence>
<feature type="transmembrane region" description="Helical" evidence="6">
    <location>
        <begin position="161"/>
        <end position="184"/>
    </location>
</feature>
<sequence>MLGNEVNLSKSTDTTGFCALIEKFNCNDIRWRYNVGHTKEMSTFSAVKYSRLSGTEEHEFTNTCSSTQNNYGTSGSLDQIINGHLNPLDVVKTEYPPSNDNDLIRVHKPLKDRLKFAIPVCLLCFIPTGIMAIVYALQSRTAWKRGEIKLAKEKSSISKDFIRASVCIGMFMYILILVAVLFLVTLHVHS</sequence>
<dbReference type="GO" id="GO:0016020">
    <property type="term" value="C:membrane"/>
    <property type="evidence" value="ECO:0007669"/>
    <property type="project" value="UniProtKB-SubCell"/>
</dbReference>
<reference evidence="7" key="1">
    <citation type="submission" date="2022-08" db="UniProtKB">
        <authorList>
            <consortium name="EnsemblMetazoa"/>
        </authorList>
    </citation>
    <scope>IDENTIFICATION</scope>
    <source>
        <strain evidence="7">05x7-T-G4-1.051#20</strain>
    </source>
</reference>
<accession>A0A8W8K1U3</accession>
<comment type="subcellular location">
    <subcellularLocation>
        <location evidence="1">Membrane</location>
    </subcellularLocation>
</comment>
<organism evidence="7 8">
    <name type="scientific">Magallana gigas</name>
    <name type="common">Pacific oyster</name>
    <name type="synonym">Crassostrea gigas</name>
    <dbReference type="NCBI Taxonomy" id="29159"/>
    <lineage>
        <taxon>Eukaryota</taxon>
        <taxon>Metazoa</taxon>
        <taxon>Spiralia</taxon>
        <taxon>Lophotrochozoa</taxon>
        <taxon>Mollusca</taxon>
        <taxon>Bivalvia</taxon>
        <taxon>Autobranchia</taxon>
        <taxon>Pteriomorphia</taxon>
        <taxon>Ostreida</taxon>
        <taxon>Ostreoidea</taxon>
        <taxon>Ostreidae</taxon>
        <taxon>Magallana</taxon>
    </lineage>
</organism>
<dbReference type="EnsemblMetazoa" id="G21762.1">
    <property type="protein sequence ID" value="G21762.1:cds"/>
    <property type="gene ID" value="G21762"/>
</dbReference>
<dbReference type="Proteomes" id="UP000005408">
    <property type="component" value="Unassembled WGS sequence"/>
</dbReference>
<keyword evidence="4 6" id="KW-1133">Transmembrane helix</keyword>
<evidence type="ECO:0000256" key="1">
    <source>
        <dbReference type="ARBA" id="ARBA00004370"/>
    </source>
</evidence>
<keyword evidence="5 6" id="KW-0472">Membrane</keyword>
<dbReference type="InterPro" id="IPR051423">
    <property type="entry name" value="CD225/Dispanin"/>
</dbReference>